<organism evidence="3">
    <name type="scientific">Entomoneis paludosa</name>
    <dbReference type="NCBI Taxonomy" id="265537"/>
    <lineage>
        <taxon>Eukaryota</taxon>
        <taxon>Sar</taxon>
        <taxon>Stramenopiles</taxon>
        <taxon>Ochrophyta</taxon>
        <taxon>Bacillariophyta</taxon>
        <taxon>Bacillariophyceae</taxon>
        <taxon>Bacillariophycidae</taxon>
        <taxon>Entomoneidaceae</taxon>
        <taxon>Entomoneis</taxon>
    </lineage>
</organism>
<dbReference type="CDD" id="cd09212">
    <property type="entry name" value="PUB"/>
    <property type="match status" value="1"/>
</dbReference>
<evidence type="ECO:0000256" key="1">
    <source>
        <dbReference type="SAM" id="MobiDB-lite"/>
    </source>
</evidence>
<feature type="compositionally biased region" description="Low complexity" evidence="1">
    <location>
        <begin position="123"/>
        <end position="142"/>
    </location>
</feature>
<dbReference type="AlphaFoldDB" id="A0A7S2YT59"/>
<gene>
    <name evidence="3" type="ORF">APAL1065_LOCUS26711</name>
</gene>
<feature type="domain" description="PUB" evidence="2">
    <location>
        <begin position="25"/>
        <end position="87"/>
    </location>
</feature>
<evidence type="ECO:0000259" key="2">
    <source>
        <dbReference type="Pfam" id="PF09409"/>
    </source>
</evidence>
<proteinExistence type="predicted"/>
<protein>
    <recommendedName>
        <fullName evidence="2">PUB domain-containing protein</fullName>
    </recommendedName>
</protein>
<dbReference type="SUPFAM" id="SSF143503">
    <property type="entry name" value="PUG domain-like"/>
    <property type="match status" value="1"/>
</dbReference>
<dbReference type="InterPro" id="IPR018997">
    <property type="entry name" value="PUB_domain"/>
</dbReference>
<accession>A0A7S2YT59</accession>
<feature type="compositionally biased region" description="Basic and acidic residues" evidence="1">
    <location>
        <begin position="143"/>
        <end position="164"/>
    </location>
</feature>
<sequence length="211" mass="23407">MSMYNRHTLLSTLEHDVNVSVTEKTAAFKLLQTILKNLVASPTEAKFRQLRLSNPKIQSMTRHTCLLQYLQMTIGFQTTQNAEGQAILQIPDALVLDATLMQEAYSTAQTIYQRLAAQCPTLTKSSSSVSTTSSSTSSLPLSEKQKARLLAEQKEAAEKEEARQARKRTAAQIKIDKHVRQTDENWKPSVSAAAAKAGDAMTTFRDKFGEN</sequence>
<dbReference type="EMBL" id="HBHT01039762">
    <property type="protein sequence ID" value="CAD9994137.1"/>
    <property type="molecule type" value="Transcribed_RNA"/>
</dbReference>
<dbReference type="Gene3D" id="1.20.58.2190">
    <property type="match status" value="1"/>
</dbReference>
<dbReference type="Pfam" id="PF09409">
    <property type="entry name" value="PUB"/>
    <property type="match status" value="1"/>
</dbReference>
<reference evidence="3" key="1">
    <citation type="submission" date="2021-01" db="EMBL/GenBank/DDBJ databases">
        <authorList>
            <person name="Corre E."/>
            <person name="Pelletier E."/>
            <person name="Niang G."/>
            <person name="Scheremetjew M."/>
            <person name="Finn R."/>
            <person name="Kale V."/>
            <person name="Holt S."/>
            <person name="Cochrane G."/>
            <person name="Meng A."/>
            <person name="Brown T."/>
            <person name="Cohen L."/>
        </authorList>
    </citation>
    <scope>NUCLEOTIDE SEQUENCE</scope>
    <source>
        <strain evidence="3">CCMP125</strain>
    </source>
</reference>
<name>A0A7S2YT59_9STRA</name>
<feature type="region of interest" description="Disordered" evidence="1">
    <location>
        <begin position="123"/>
        <end position="191"/>
    </location>
</feature>
<evidence type="ECO:0000313" key="3">
    <source>
        <dbReference type="EMBL" id="CAD9994137.1"/>
    </source>
</evidence>
<dbReference type="InterPro" id="IPR036339">
    <property type="entry name" value="PUB-like_dom_sf"/>
</dbReference>
<feature type="compositionally biased region" description="Basic and acidic residues" evidence="1">
    <location>
        <begin position="174"/>
        <end position="186"/>
    </location>
</feature>